<keyword evidence="3" id="KW-1185">Reference proteome</keyword>
<dbReference type="RefSeq" id="WP_379515205.1">
    <property type="nucleotide sequence ID" value="NZ_JBHSPA010000023.1"/>
</dbReference>
<dbReference type="EMBL" id="JBHSPA010000023">
    <property type="protein sequence ID" value="MFC5825687.1"/>
    <property type="molecule type" value="Genomic_DNA"/>
</dbReference>
<feature type="compositionally biased region" description="Basic and acidic residues" evidence="1">
    <location>
        <begin position="206"/>
        <end position="220"/>
    </location>
</feature>
<organism evidence="2 3">
    <name type="scientific">Nonomuraea insulae</name>
    <dbReference type="NCBI Taxonomy" id="1616787"/>
    <lineage>
        <taxon>Bacteria</taxon>
        <taxon>Bacillati</taxon>
        <taxon>Actinomycetota</taxon>
        <taxon>Actinomycetes</taxon>
        <taxon>Streptosporangiales</taxon>
        <taxon>Streptosporangiaceae</taxon>
        <taxon>Nonomuraea</taxon>
    </lineage>
</organism>
<accession>A0ABW1CK64</accession>
<reference evidence="3" key="1">
    <citation type="journal article" date="2019" name="Int. J. Syst. Evol. Microbiol.">
        <title>The Global Catalogue of Microorganisms (GCM) 10K type strain sequencing project: providing services to taxonomists for standard genome sequencing and annotation.</title>
        <authorList>
            <consortium name="The Broad Institute Genomics Platform"/>
            <consortium name="The Broad Institute Genome Sequencing Center for Infectious Disease"/>
            <person name="Wu L."/>
            <person name="Ma J."/>
        </authorList>
    </citation>
    <scope>NUCLEOTIDE SEQUENCE [LARGE SCALE GENOMIC DNA]</scope>
    <source>
        <strain evidence="3">CCUG 53903</strain>
    </source>
</reference>
<feature type="region of interest" description="Disordered" evidence="1">
    <location>
        <begin position="206"/>
        <end position="233"/>
    </location>
</feature>
<evidence type="ECO:0000313" key="3">
    <source>
        <dbReference type="Proteomes" id="UP001596058"/>
    </source>
</evidence>
<sequence length="233" mass="25204">MTDYKQVADALGNTTWITWCTGVTLDDVLTIYGGGRNLVTAATFDETGEASSLQIEDGISFLLAGALGHGVVLMEPGLPCVETDERIRLSQAGVCLDVGWSDFGPPHITYMEKGHVVVAFDGMTWDYDAKPDQETAERWMSTTPGGLEAWQNNYGTASLMTAEAIMGAPMDEQWLAREHTCIEFRRADSERPRPRPVRLGDLLKHVAADLPGEARPEKAGEAPNSGGSSHPPA</sequence>
<comment type="caution">
    <text evidence="2">The sequence shown here is derived from an EMBL/GenBank/DDBJ whole genome shotgun (WGS) entry which is preliminary data.</text>
</comment>
<proteinExistence type="predicted"/>
<name>A0ABW1CK64_9ACTN</name>
<dbReference type="Proteomes" id="UP001596058">
    <property type="component" value="Unassembled WGS sequence"/>
</dbReference>
<protein>
    <submittedName>
        <fullName evidence="2">Uncharacterized protein</fullName>
    </submittedName>
</protein>
<evidence type="ECO:0000313" key="2">
    <source>
        <dbReference type="EMBL" id="MFC5825687.1"/>
    </source>
</evidence>
<gene>
    <name evidence="2" type="ORF">ACFPZ3_17635</name>
</gene>
<evidence type="ECO:0000256" key="1">
    <source>
        <dbReference type="SAM" id="MobiDB-lite"/>
    </source>
</evidence>